<dbReference type="Gene3D" id="3.40.50.300">
    <property type="entry name" value="P-loop containing nucleotide triphosphate hydrolases"/>
    <property type="match status" value="1"/>
</dbReference>
<dbReference type="Pfam" id="PF01656">
    <property type="entry name" value="CbiA"/>
    <property type="match status" value="1"/>
</dbReference>
<keyword evidence="1" id="KW-0547">Nucleotide-binding</keyword>
<dbReference type="EMBL" id="JBHUFA010000001">
    <property type="protein sequence ID" value="MFD1694343.1"/>
    <property type="molecule type" value="Genomic_DNA"/>
</dbReference>
<feature type="domain" description="CobQ/CobB/MinD/ParA nucleotide binding" evidence="3">
    <location>
        <begin position="104"/>
        <end position="271"/>
    </location>
</feature>
<evidence type="ECO:0000256" key="1">
    <source>
        <dbReference type="ARBA" id="ARBA00022741"/>
    </source>
</evidence>
<keyword evidence="4" id="KW-0808">Transferase</keyword>
<dbReference type="GO" id="GO:0004715">
    <property type="term" value="F:non-membrane spanning protein tyrosine kinase activity"/>
    <property type="evidence" value="ECO:0007669"/>
    <property type="project" value="UniProtKB-EC"/>
</dbReference>
<dbReference type="InterPro" id="IPR002586">
    <property type="entry name" value="CobQ/CobB/MinD/ParA_Nub-bd_dom"/>
</dbReference>
<accession>A0ABW4JUH9</accession>
<dbReference type="PANTHER" id="PTHR32309">
    <property type="entry name" value="TYROSINE-PROTEIN KINASE"/>
    <property type="match status" value="1"/>
</dbReference>
<keyword evidence="2" id="KW-0067">ATP-binding</keyword>
<dbReference type="InterPro" id="IPR005702">
    <property type="entry name" value="Wzc-like_C"/>
</dbReference>
<dbReference type="EC" id="2.7.10.2" evidence="4"/>
<protein>
    <submittedName>
        <fullName evidence="4">CpsD/CapB family tyrosine-protein kinase</fullName>
        <ecNumber evidence="4">2.7.10.2</ecNumber>
    </submittedName>
</protein>
<evidence type="ECO:0000313" key="5">
    <source>
        <dbReference type="Proteomes" id="UP001597327"/>
    </source>
</evidence>
<keyword evidence="5" id="KW-1185">Reference proteome</keyword>
<dbReference type="RefSeq" id="WP_149891794.1">
    <property type="nucleotide sequence ID" value="NZ_JBHUFA010000001.1"/>
</dbReference>
<dbReference type="InterPro" id="IPR050445">
    <property type="entry name" value="Bact_polysacc_biosynth/exp"/>
</dbReference>
<dbReference type="Proteomes" id="UP001597327">
    <property type="component" value="Unassembled WGS sequence"/>
</dbReference>
<organism evidence="4 5">
    <name type="scientific">Roseibium aestuarii</name>
    <dbReference type="NCBI Taxonomy" id="2600299"/>
    <lineage>
        <taxon>Bacteria</taxon>
        <taxon>Pseudomonadati</taxon>
        <taxon>Pseudomonadota</taxon>
        <taxon>Alphaproteobacteria</taxon>
        <taxon>Hyphomicrobiales</taxon>
        <taxon>Stappiaceae</taxon>
        <taxon>Roseibium</taxon>
    </lineage>
</organism>
<sequence>MQHIKNALEKARQATPGLGAFSAAPVAGTVSAGEAVRRPEVAPVPVVEEPAEKLRIVKLDPTHLERRRIIARSMKDPNHVSFNHLRTRVRKTMQDNGWTSLALTSPTPACGKTMVTLNLAFSLAREPGIRTVVVDLDLKKPAVASTLGVRPTGSIGRYLLGEQDARDCFVQVDPNLIVGLNAGHISASSELIQGARIQELFNYIYTALKPELVLFDLPPMKSTDDAIALLPHIDTALLVVAAGQTTTAEVDECELQMSELNKLLGVILNKSEDLPSKYYYY</sequence>
<gene>
    <name evidence="4" type="ORF">ACFSC7_02365</name>
</gene>
<reference evidence="5" key="1">
    <citation type="journal article" date="2019" name="Int. J. Syst. Evol. Microbiol.">
        <title>The Global Catalogue of Microorganisms (GCM) 10K type strain sequencing project: providing services to taxonomists for standard genome sequencing and annotation.</title>
        <authorList>
            <consortium name="The Broad Institute Genomics Platform"/>
            <consortium name="The Broad Institute Genome Sequencing Center for Infectious Disease"/>
            <person name="Wu L."/>
            <person name="Ma J."/>
        </authorList>
    </citation>
    <scope>NUCLEOTIDE SEQUENCE [LARGE SCALE GENOMIC DNA]</scope>
    <source>
        <strain evidence="5">JCM 3369</strain>
    </source>
</reference>
<dbReference type="CDD" id="cd05387">
    <property type="entry name" value="BY-kinase"/>
    <property type="match status" value="1"/>
</dbReference>
<dbReference type="InterPro" id="IPR027417">
    <property type="entry name" value="P-loop_NTPase"/>
</dbReference>
<dbReference type="PANTHER" id="PTHR32309:SF13">
    <property type="entry name" value="FERRIC ENTEROBACTIN TRANSPORT PROTEIN FEPE"/>
    <property type="match status" value="1"/>
</dbReference>
<proteinExistence type="predicted"/>
<evidence type="ECO:0000259" key="3">
    <source>
        <dbReference type="Pfam" id="PF01656"/>
    </source>
</evidence>
<comment type="caution">
    <text evidence="4">The sequence shown here is derived from an EMBL/GenBank/DDBJ whole genome shotgun (WGS) entry which is preliminary data.</text>
</comment>
<keyword evidence="4" id="KW-0418">Kinase</keyword>
<evidence type="ECO:0000313" key="4">
    <source>
        <dbReference type="EMBL" id="MFD1694343.1"/>
    </source>
</evidence>
<name>A0ABW4JUH9_9HYPH</name>
<dbReference type="SUPFAM" id="SSF52540">
    <property type="entry name" value="P-loop containing nucleoside triphosphate hydrolases"/>
    <property type="match status" value="1"/>
</dbReference>
<evidence type="ECO:0000256" key="2">
    <source>
        <dbReference type="ARBA" id="ARBA00022840"/>
    </source>
</evidence>